<reference evidence="1 2" key="2">
    <citation type="journal article" date="2022" name="Mol. Ecol. Resour.">
        <title>The genomes of chicory, endive, great burdock and yacon provide insights into Asteraceae paleo-polyploidization history and plant inulin production.</title>
        <authorList>
            <person name="Fan W."/>
            <person name="Wang S."/>
            <person name="Wang H."/>
            <person name="Wang A."/>
            <person name="Jiang F."/>
            <person name="Liu H."/>
            <person name="Zhao H."/>
            <person name="Xu D."/>
            <person name="Zhang Y."/>
        </authorList>
    </citation>
    <scope>NUCLEOTIDE SEQUENCE [LARGE SCALE GENOMIC DNA]</scope>
    <source>
        <strain evidence="2">cv. Niubang</strain>
    </source>
</reference>
<reference evidence="2" key="1">
    <citation type="journal article" date="2022" name="Mol. Ecol. Resour.">
        <title>The genomes of chicory, endive, great burdock and yacon provide insights into Asteraceae palaeo-polyploidization history and plant inulin production.</title>
        <authorList>
            <person name="Fan W."/>
            <person name="Wang S."/>
            <person name="Wang H."/>
            <person name="Wang A."/>
            <person name="Jiang F."/>
            <person name="Liu H."/>
            <person name="Zhao H."/>
            <person name="Xu D."/>
            <person name="Zhang Y."/>
        </authorList>
    </citation>
    <scope>NUCLEOTIDE SEQUENCE [LARGE SCALE GENOMIC DNA]</scope>
    <source>
        <strain evidence="2">cv. Niubang</strain>
    </source>
</reference>
<evidence type="ECO:0000313" key="2">
    <source>
        <dbReference type="Proteomes" id="UP001055879"/>
    </source>
</evidence>
<name>A0ACB8ZIW3_ARCLA</name>
<keyword evidence="2" id="KW-1185">Reference proteome</keyword>
<comment type="caution">
    <text evidence="1">The sequence shown here is derived from an EMBL/GenBank/DDBJ whole genome shotgun (WGS) entry which is preliminary data.</text>
</comment>
<dbReference type="Proteomes" id="UP001055879">
    <property type="component" value="Linkage Group LG10"/>
</dbReference>
<organism evidence="1 2">
    <name type="scientific">Arctium lappa</name>
    <name type="common">Greater burdock</name>
    <name type="synonym">Lappa major</name>
    <dbReference type="NCBI Taxonomy" id="4217"/>
    <lineage>
        <taxon>Eukaryota</taxon>
        <taxon>Viridiplantae</taxon>
        <taxon>Streptophyta</taxon>
        <taxon>Embryophyta</taxon>
        <taxon>Tracheophyta</taxon>
        <taxon>Spermatophyta</taxon>
        <taxon>Magnoliopsida</taxon>
        <taxon>eudicotyledons</taxon>
        <taxon>Gunneridae</taxon>
        <taxon>Pentapetalae</taxon>
        <taxon>asterids</taxon>
        <taxon>campanulids</taxon>
        <taxon>Asterales</taxon>
        <taxon>Asteraceae</taxon>
        <taxon>Carduoideae</taxon>
        <taxon>Cardueae</taxon>
        <taxon>Arctiinae</taxon>
        <taxon>Arctium</taxon>
    </lineage>
</organism>
<protein>
    <submittedName>
        <fullName evidence="1">Uncharacterized protein</fullName>
    </submittedName>
</protein>
<gene>
    <name evidence="1" type="ORF">L6452_30854</name>
</gene>
<dbReference type="EMBL" id="CM042056">
    <property type="protein sequence ID" value="KAI3697757.1"/>
    <property type="molecule type" value="Genomic_DNA"/>
</dbReference>
<proteinExistence type="predicted"/>
<accession>A0ACB8ZIW3</accession>
<sequence>MYSGLAIPLCLLYLPRSRPLELSFIIHIPLHSDTHTHTMPLEKMMMMSKAGYLLFLALNLIILVRVADSAVPQEEVEALHEIMKLMGATNWRLNGNSCQLEVISEVQKPHPEADAKVECDIDCNNDNSGDCHVVSIIHKYYSLGGVLPPELVKLPHLHTIDFAFNYLGGTIPSELGSMPLQSISLLGNRFSGEIPGELGNITTLTYLNLEANNFSGNVPSGIGRLINLQSLILSSNRLTGTLPASFAELRNLTDFRISDNNFSGPIPNFIQNWRQISKLEMIGTGLQGPIPSNISLQYLMDLRICEISGSTQGFPSLDGANNLQTVVLRSCNISGVIPAYIWQKRDLQLLDVSFNKLVGGISRDIIGRSLRFVFLTGNMLSGDIPDSLLIEGATIDLSYNNFTWQGPDRPTCKPNMNLYLNLFRSSLTGNKLQDILPCTRDATCHRYGCSLHVNSGGDDLRVKENNVEVLYEGDASFDGGAGSFHRSTNNWGLSSTGDFLDDYIQTNRYVESLQGTDLPSLYTTARLSPLSLTYISYCLANGDYIVNLHFAEIQYTNDSTYLNHGRRIFDIYIQGQRVKGDFNIEDEFGIRRPGVLPFNASVINNTLEIRFYWAGKGTTRFPKRGRYGPLISAISVNPYSKKCAIGGKTKKTNKIAYAGFALVGLCLLLIISAVLWWKGCSEGRKRVDKDFEGLEFKTTSFSFKQLKIATSNFNATSKIGEGGFGPVFKGTLRDGTIIAVKQLSSRSRQGNREFLNEIGMISCLQHPNLVKLHGCCMEGDQLLLVYEYLENNSLANVLFDSNQSRLLLDWPTRFKICVGIARGLAFLHEESRLKIVHRDIKATNVLLDKDLNPKISDFGLARLHEDENTHVSTRVAGTIGYMAPEYALLGHLSDKADVYSFGVVALEIVSGKNNNKFIPKNDSVCLLDWACRLQNNKQYEEIFDERLESKINREEAEIMVKVALMCTNGSPSMRPSMSEVVSMLEGRTCISDVEPEVSSYFEDLRFKSMRGFHQAQSSLETQHSTTIQSESGLSPSDHFEIVSVDTRSY</sequence>
<evidence type="ECO:0000313" key="1">
    <source>
        <dbReference type="EMBL" id="KAI3697757.1"/>
    </source>
</evidence>